<dbReference type="InterPro" id="IPR050065">
    <property type="entry name" value="GlmU-like"/>
</dbReference>
<dbReference type="RefSeq" id="WP_073204479.1">
    <property type="nucleotide sequence ID" value="NZ_FRBD01000002.1"/>
</dbReference>
<dbReference type="PANTHER" id="PTHR43584">
    <property type="entry name" value="NUCLEOTIDYL TRANSFERASE"/>
    <property type="match status" value="1"/>
</dbReference>
<dbReference type="Pfam" id="PF12804">
    <property type="entry name" value="NTP_transf_3"/>
    <property type="match status" value="1"/>
</dbReference>
<evidence type="ECO:0000313" key="5">
    <source>
        <dbReference type="Proteomes" id="UP000184130"/>
    </source>
</evidence>
<dbReference type="InterPro" id="IPR025877">
    <property type="entry name" value="MobA-like_NTP_Trfase"/>
</dbReference>
<keyword evidence="1" id="KW-0808">Transferase</keyword>
<name>A0A1M6RW75_XYLRU</name>
<evidence type="ECO:0000256" key="2">
    <source>
        <dbReference type="ARBA" id="ARBA00022695"/>
    </source>
</evidence>
<accession>A0A1M6RW75</accession>
<dbReference type="PANTHER" id="PTHR43584:SF5">
    <property type="entry name" value="PROTEIN LICC"/>
    <property type="match status" value="1"/>
</dbReference>
<feature type="domain" description="MobA-like NTP transferase" evidence="3">
    <location>
        <begin position="3"/>
        <end position="122"/>
    </location>
</feature>
<dbReference type="OrthoDB" id="9813880at2"/>
<dbReference type="Proteomes" id="UP000184130">
    <property type="component" value="Unassembled WGS sequence"/>
</dbReference>
<dbReference type="EMBL" id="FRBD01000002">
    <property type="protein sequence ID" value="SHK36775.1"/>
    <property type="molecule type" value="Genomic_DNA"/>
</dbReference>
<dbReference type="Gene3D" id="3.90.550.10">
    <property type="entry name" value="Spore Coat Polysaccharide Biosynthesis Protein SpsA, Chain A"/>
    <property type="match status" value="1"/>
</dbReference>
<evidence type="ECO:0000256" key="1">
    <source>
        <dbReference type="ARBA" id="ARBA00022679"/>
    </source>
</evidence>
<protein>
    <submittedName>
        <fullName evidence="4">Choline kinase</fullName>
    </submittedName>
</protein>
<proteinExistence type="predicted"/>
<dbReference type="InterPro" id="IPR029044">
    <property type="entry name" value="Nucleotide-diphossugar_trans"/>
</dbReference>
<reference evidence="4 5" key="1">
    <citation type="submission" date="2016-11" db="EMBL/GenBank/DDBJ databases">
        <authorList>
            <person name="Jaros S."/>
            <person name="Januszkiewicz K."/>
            <person name="Wedrychowicz H."/>
        </authorList>
    </citation>
    <scope>NUCLEOTIDE SEQUENCE [LARGE SCALE GENOMIC DNA]</scope>
    <source>
        <strain evidence="4 5">KHT3</strain>
    </source>
</reference>
<keyword evidence="2" id="KW-0548">Nucleotidyltransferase</keyword>
<sequence length="255" mass="28958">MIGVILAAGMAKRLRPLTDTRPKCLLEVAGKTLLQRIVDAMLKAGAKELLVVTGYRGEMIRDFITGHYSQSTVHYLHNTDYEHNNNIFSLWMAMQELHGQEVLLMDSDILCDPEAVNRVACQEVSALAMQRHELGEEEMKIVVDSKGSITEISKTCRVADAIGESVGIEKMTAEYTEALYQELRKMILDEGLIDIFYERAFERLIPQGYTFKVVDTTDLFSYELDTPEDFERATALMPKELRCDGTKDFCSHQYL</sequence>
<dbReference type="CDD" id="cd02523">
    <property type="entry name" value="PC_cytidylyltransferase"/>
    <property type="match status" value="1"/>
</dbReference>
<organism evidence="4 5">
    <name type="scientific">Xylanibacter ruminicola</name>
    <name type="common">Prevotella ruminicola</name>
    <dbReference type="NCBI Taxonomy" id="839"/>
    <lineage>
        <taxon>Bacteria</taxon>
        <taxon>Pseudomonadati</taxon>
        <taxon>Bacteroidota</taxon>
        <taxon>Bacteroidia</taxon>
        <taxon>Bacteroidales</taxon>
        <taxon>Prevotellaceae</taxon>
        <taxon>Xylanibacter</taxon>
    </lineage>
</organism>
<dbReference type="SUPFAM" id="SSF53448">
    <property type="entry name" value="Nucleotide-diphospho-sugar transferases"/>
    <property type="match status" value="1"/>
</dbReference>
<keyword evidence="4" id="KW-0418">Kinase</keyword>
<dbReference type="GO" id="GO:0016779">
    <property type="term" value="F:nucleotidyltransferase activity"/>
    <property type="evidence" value="ECO:0007669"/>
    <property type="project" value="UniProtKB-KW"/>
</dbReference>
<gene>
    <name evidence="4" type="ORF">SAMN05216463_102148</name>
</gene>
<evidence type="ECO:0000313" key="4">
    <source>
        <dbReference type="EMBL" id="SHK36775.1"/>
    </source>
</evidence>
<evidence type="ECO:0000259" key="3">
    <source>
        <dbReference type="Pfam" id="PF12804"/>
    </source>
</evidence>
<dbReference type="GO" id="GO:0016301">
    <property type="term" value="F:kinase activity"/>
    <property type="evidence" value="ECO:0007669"/>
    <property type="project" value="UniProtKB-KW"/>
</dbReference>
<dbReference type="AlphaFoldDB" id="A0A1M6RW75"/>